<dbReference type="AlphaFoldDB" id="A0A9J6ENM5"/>
<sequence length="177" mass="19534">MQPNAQDVTLTQIQTALLGLSLNCALYAVVYTAAASACVDGGLLGGFVRRSTRSQEHRRGEARARMLSYGRCFAAGVFLANLFLGMMPAVRYAVQAVQEKHGTVHGAFPIAEALVFVGFLRHGVLRRPDHRNSPERSQYVPLSPRRRSPRKRSGWSLHRQAATPISSTRAITRGRDY</sequence>
<name>A0A9J6ENM5_RHIMP</name>
<feature type="compositionally biased region" description="Basic residues" evidence="1">
    <location>
        <begin position="144"/>
        <end position="153"/>
    </location>
</feature>
<feature type="transmembrane region" description="Helical" evidence="2">
    <location>
        <begin position="106"/>
        <end position="124"/>
    </location>
</feature>
<feature type="region of interest" description="Disordered" evidence="1">
    <location>
        <begin position="128"/>
        <end position="177"/>
    </location>
</feature>
<keyword evidence="2" id="KW-0812">Transmembrane</keyword>
<feature type="transmembrane region" description="Helical" evidence="2">
    <location>
        <begin position="69"/>
        <end position="94"/>
    </location>
</feature>
<dbReference type="EMBL" id="JABSTU010000003">
    <property type="protein sequence ID" value="KAH8035749.1"/>
    <property type="molecule type" value="Genomic_DNA"/>
</dbReference>
<protein>
    <submittedName>
        <fullName evidence="3">Uncharacterized protein</fullName>
    </submittedName>
</protein>
<evidence type="ECO:0000256" key="1">
    <source>
        <dbReference type="SAM" id="MobiDB-lite"/>
    </source>
</evidence>
<evidence type="ECO:0000256" key="2">
    <source>
        <dbReference type="SAM" id="Phobius"/>
    </source>
</evidence>
<keyword evidence="2" id="KW-1133">Transmembrane helix</keyword>
<keyword evidence="4" id="KW-1185">Reference proteome</keyword>
<proteinExistence type="predicted"/>
<organism evidence="3 4">
    <name type="scientific">Rhipicephalus microplus</name>
    <name type="common">Cattle tick</name>
    <name type="synonym">Boophilus microplus</name>
    <dbReference type="NCBI Taxonomy" id="6941"/>
    <lineage>
        <taxon>Eukaryota</taxon>
        <taxon>Metazoa</taxon>
        <taxon>Ecdysozoa</taxon>
        <taxon>Arthropoda</taxon>
        <taxon>Chelicerata</taxon>
        <taxon>Arachnida</taxon>
        <taxon>Acari</taxon>
        <taxon>Parasitiformes</taxon>
        <taxon>Ixodida</taxon>
        <taxon>Ixodoidea</taxon>
        <taxon>Ixodidae</taxon>
        <taxon>Rhipicephalinae</taxon>
        <taxon>Rhipicephalus</taxon>
        <taxon>Boophilus</taxon>
    </lineage>
</organism>
<keyword evidence="2" id="KW-0472">Membrane</keyword>
<dbReference type="Proteomes" id="UP000821866">
    <property type="component" value="Chromosome 11"/>
</dbReference>
<reference evidence="3" key="2">
    <citation type="submission" date="2021-09" db="EMBL/GenBank/DDBJ databases">
        <authorList>
            <person name="Jia N."/>
            <person name="Wang J."/>
            <person name="Shi W."/>
            <person name="Du L."/>
            <person name="Sun Y."/>
            <person name="Zhan W."/>
            <person name="Jiang J."/>
            <person name="Wang Q."/>
            <person name="Zhang B."/>
            <person name="Ji P."/>
            <person name="Sakyi L.B."/>
            <person name="Cui X."/>
            <person name="Yuan T."/>
            <person name="Jiang B."/>
            <person name="Yang W."/>
            <person name="Lam T.T.-Y."/>
            <person name="Chang Q."/>
            <person name="Ding S."/>
            <person name="Wang X."/>
            <person name="Zhu J."/>
            <person name="Ruan X."/>
            <person name="Zhao L."/>
            <person name="Wei J."/>
            <person name="Que T."/>
            <person name="Du C."/>
            <person name="Cheng J."/>
            <person name="Dai P."/>
            <person name="Han X."/>
            <person name="Huang E."/>
            <person name="Gao Y."/>
            <person name="Liu J."/>
            <person name="Shao H."/>
            <person name="Ye R."/>
            <person name="Li L."/>
            <person name="Wei W."/>
            <person name="Wang X."/>
            <person name="Wang C."/>
            <person name="Huo Q."/>
            <person name="Li W."/>
            <person name="Guo W."/>
            <person name="Chen H."/>
            <person name="Chen S."/>
            <person name="Zhou L."/>
            <person name="Zhou L."/>
            <person name="Ni X."/>
            <person name="Tian J."/>
            <person name="Zhou Y."/>
            <person name="Sheng Y."/>
            <person name="Liu T."/>
            <person name="Pan Y."/>
            <person name="Xia L."/>
            <person name="Li J."/>
            <person name="Zhao F."/>
            <person name="Cao W."/>
        </authorList>
    </citation>
    <scope>NUCLEOTIDE SEQUENCE</scope>
    <source>
        <strain evidence="3">Rmic-2018</strain>
        <tissue evidence="3">Larvae</tissue>
    </source>
</reference>
<reference evidence="3" key="1">
    <citation type="journal article" date="2020" name="Cell">
        <title>Large-Scale Comparative Analyses of Tick Genomes Elucidate Their Genetic Diversity and Vector Capacities.</title>
        <authorList>
            <consortium name="Tick Genome and Microbiome Consortium (TIGMIC)"/>
            <person name="Jia N."/>
            <person name="Wang J."/>
            <person name="Shi W."/>
            <person name="Du L."/>
            <person name="Sun Y."/>
            <person name="Zhan W."/>
            <person name="Jiang J.F."/>
            <person name="Wang Q."/>
            <person name="Zhang B."/>
            <person name="Ji P."/>
            <person name="Bell-Sakyi L."/>
            <person name="Cui X.M."/>
            <person name="Yuan T.T."/>
            <person name="Jiang B.G."/>
            <person name="Yang W.F."/>
            <person name="Lam T.T."/>
            <person name="Chang Q.C."/>
            <person name="Ding S.J."/>
            <person name="Wang X.J."/>
            <person name="Zhu J.G."/>
            <person name="Ruan X.D."/>
            <person name="Zhao L."/>
            <person name="Wei J.T."/>
            <person name="Ye R.Z."/>
            <person name="Que T.C."/>
            <person name="Du C.H."/>
            <person name="Zhou Y.H."/>
            <person name="Cheng J.X."/>
            <person name="Dai P.F."/>
            <person name="Guo W.B."/>
            <person name="Han X.H."/>
            <person name="Huang E.J."/>
            <person name="Li L.F."/>
            <person name="Wei W."/>
            <person name="Gao Y.C."/>
            <person name="Liu J.Z."/>
            <person name="Shao H.Z."/>
            <person name="Wang X."/>
            <person name="Wang C.C."/>
            <person name="Yang T.C."/>
            <person name="Huo Q.B."/>
            <person name="Li W."/>
            <person name="Chen H.Y."/>
            <person name="Chen S.E."/>
            <person name="Zhou L.G."/>
            <person name="Ni X.B."/>
            <person name="Tian J.H."/>
            <person name="Sheng Y."/>
            <person name="Liu T."/>
            <person name="Pan Y.S."/>
            <person name="Xia L.Y."/>
            <person name="Li J."/>
            <person name="Zhao F."/>
            <person name="Cao W.C."/>
        </authorList>
    </citation>
    <scope>NUCLEOTIDE SEQUENCE</scope>
    <source>
        <strain evidence="3">Rmic-2018</strain>
    </source>
</reference>
<feature type="transmembrane region" description="Helical" evidence="2">
    <location>
        <begin position="25"/>
        <end position="48"/>
    </location>
</feature>
<comment type="caution">
    <text evidence="3">The sequence shown here is derived from an EMBL/GenBank/DDBJ whole genome shotgun (WGS) entry which is preliminary data.</text>
</comment>
<evidence type="ECO:0000313" key="4">
    <source>
        <dbReference type="Proteomes" id="UP000821866"/>
    </source>
</evidence>
<gene>
    <name evidence="3" type="ORF">HPB51_008116</name>
</gene>
<accession>A0A9J6ENM5</accession>
<evidence type="ECO:0000313" key="3">
    <source>
        <dbReference type="EMBL" id="KAH8035749.1"/>
    </source>
</evidence>